<dbReference type="InterPro" id="IPR018640">
    <property type="entry name" value="DUF2063"/>
</dbReference>
<evidence type="ECO:0000313" key="2">
    <source>
        <dbReference type="EMBL" id="PNG27740.1"/>
    </source>
</evidence>
<dbReference type="AlphaFoldDB" id="A0A2J7TLU5"/>
<dbReference type="Pfam" id="PF09836">
    <property type="entry name" value="DUF2063"/>
    <property type="match status" value="1"/>
</dbReference>
<feature type="domain" description="Putative DNA-binding" evidence="1">
    <location>
        <begin position="6"/>
        <end position="97"/>
    </location>
</feature>
<evidence type="ECO:0000259" key="1">
    <source>
        <dbReference type="Pfam" id="PF09836"/>
    </source>
</evidence>
<dbReference type="RefSeq" id="WP_102842046.1">
    <property type="nucleotide sequence ID" value="NZ_PDZR01000001.1"/>
</dbReference>
<evidence type="ECO:0000313" key="3">
    <source>
        <dbReference type="Proteomes" id="UP000236286"/>
    </source>
</evidence>
<dbReference type="InterPro" id="IPR044922">
    <property type="entry name" value="DUF2063_N_sf"/>
</dbReference>
<dbReference type="Proteomes" id="UP000236286">
    <property type="component" value="Unassembled WGS sequence"/>
</dbReference>
<organism evidence="2 3">
    <name type="scientific">Methylocella silvestris</name>
    <dbReference type="NCBI Taxonomy" id="199596"/>
    <lineage>
        <taxon>Bacteria</taxon>
        <taxon>Pseudomonadati</taxon>
        <taxon>Pseudomonadota</taxon>
        <taxon>Alphaproteobacteria</taxon>
        <taxon>Hyphomicrobiales</taxon>
        <taxon>Beijerinckiaceae</taxon>
        <taxon>Methylocella</taxon>
    </lineage>
</organism>
<dbReference type="EMBL" id="PDZR01000001">
    <property type="protein sequence ID" value="PNG27740.1"/>
    <property type="molecule type" value="Genomic_DNA"/>
</dbReference>
<dbReference type="Gene3D" id="1.10.150.690">
    <property type="entry name" value="DUF2063"/>
    <property type="match status" value="1"/>
</dbReference>
<dbReference type="OrthoDB" id="4146344at2"/>
<accession>A0A2J7TLU5</accession>
<proteinExistence type="predicted"/>
<name>A0A2J7TLU5_METSI</name>
<protein>
    <submittedName>
        <fullName evidence="2">DUF2063 domain-containing protein</fullName>
    </submittedName>
</protein>
<comment type="caution">
    <text evidence="2">The sequence shown here is derived from an EMBL/GenBank/DDBJ whole genome shotgun (WGS) entry which is preliminary data.</text>
</comment>
<gene>
    <name evidence="2" type="ORF">CR492_02205</name>
</gene>
<reference evidence="2 3" key="1">
    <citation type="submission" date="2017-10" db="EMBL/GenBank/DDBJ databases">
        <title>Genome announcement of Methylocella silvestris TVC from permafrost.</title>
        <authorList>
            <person name="Wang J."/>
            <person name="Geng K."/>
            <person name="Ul-Haque F."/>
            <person name="Crombie A.T."/>
            <person name="Street L.E."/>
            <person name="Wookey P.A."/>
            <person name="Murrell J.C."/>
            <person name="Pratscher J."/>
        </authorList>
    </citation>
    <scope>NUCLEOTIDE SEQUENCE [LARGE SCALE GENOMIC DNA]</scope>
    <source>
        <strain evidence="2 3">TVC</strain>
    </source>
</reference>
<sequence length="270" mass="29617">MTLKDMQAAFQGAILCGDEDAPRGVEDGPRLNAAARFKIYYDAYRLRLAEGLSTEFPALRETLGDEAFGALFEAYLEGRPSRAFAAQDYCRGLPDFMREDPHWREQDNALGLAEFERALSRAFDAPDAPQLAIDVLAAQTPEDWPELTFVLHPSVQMIELPRSARSAYALSQSELSETADQEDAGGEDNAPMETVLFWRQRDLSFYRALSGDEEIALASLQRGTDFALICAVLAQNRPAEDVAGEAAGFLGRWFTDGLIAGIRAADPAGS</sequence>